<protein>
    <submittedName>
        <fullName evidence="1">Uncharacterized protein</fullName>
    </submittedName>
</protein>
<dbReference type="EMBL" id="QGDO01000003">
    <property type="protein sequence ID" value="PWJ41977.1"/>
    <property type="molecule type" value="Genomic_DNA"/>
</dbReference>
<proteinExistence type="predicted"/>
<comment type="caution">
    <text evidence="1">The sequence shown here is derived from an EMBL/GenBank/DDBJ whole genome shotgun (WGS) entry which is preliminary data.</text>
</comment>
<organism evidence="1 2">
    <name type="scientific">Sediminitomix flava</name>
    <dbReference type="NCBI Taxonomy" id="379075"/>
    <lineage>
        <taxon>Bacteria</taxon>
        <taxon>Pseudomonadati</taxon>
        <taxon>Bacteroidota</taxon>
        <taxon>Cytophagia</taxon>
        <taxon>Cytophagales</taxon>
        <taxon>Flammeovirgaceae</taxon>
        <taxon>Sediminitomix</taxon>
    </lineage>
</organism>
<evidence type="ECO:0000313" key="2">
    <source>
        <dbReference type="Proteomes" id="UP000245535"/>
    </source>
</evidence>
<accession>A0A315ZXB0</accession>
<dbReference type="AlphaFoldDB" id="A0A315ZXB0"/>
<dbReference type="Proteomes" id="UP000245535">
    <property type="component" value="Unassembled WGS sequence"/>
</dbReference>
<sequence>MTGGAEYILHFSIEDEGICYAILLESDDFEEDEEEKESKKEIDEEKVFPEFDYPYLLTCLSNVFFDLYDLNIPHSFIQEVIKPPPEQPSIFV</sequence>
<gene>
    <name evidence="1" type="ORF">BC781_103227</name>
</gene>
<reference evidence="1 2" key="1">
    <citation type="submission" date="2018-03" db="EMBL/GenBank/DDBJ databases">
        <title>Genomic Encyclopedia of Archaeal and Bacterial Type Strains, Phase II (KMG-II): from individual species to whole genera.</title>
        <authorList>
            <person name="Goeker M."/>
        </authorList>
    </citation>
    <scope>NUCLEOTIDE SEQUENCE [LARGE SCALE GENOMIC DNA]</scope>
    <source>
        <strain evidence="1 2">DSM 28229</strain>
    </source>
</reference>
<name>A0A315ZXB0_SEDFL</name>
<keyword evidence="2" id="KW-1185">Reference proteome</keyword>
<evidence type="ECO:0000313" key="1">
    <source>
        <dbReference type="EMBL" id="PWJ41977.1"/>
    </source>
</evidence>